<reference evidence="3 4" key="1">
    <citation type="submission" date="2017-09" db="EMBL/GenBank/DDBJ databases">
        <title>Complete genome sequence of Verrucomicrobial strain HZ-65, isolated from freshwater.</title>
        <authorList>
            <person name="Choi A."/>
        </authorList>
    </citation>
    <scope>NUCLEOTIDE SEQUENCE [LARGE SCALE GENOMIC DNA]</scope>
    <source>
        <strain evidence="3 4">HZ-65</strain>
    </source>
</reference>
<sequence length="246" mass="26081">MTSRPLPLRRALAFTALLAALVALPAFTTTARAATLEHDLQQGLHYLRTADLAVDSATVEKTLATRPALVLDLRHTTADDDTSATLGRLLSRPPATVRFARLILVSKATAPSLLKQLATPHPGVVILSAQTEGLTPDISVGTTPEDDALAYDAFASGVSLDKLLSGTTPQKARYDEATLVRDHANGTNGRTPPADEPELEPAPTSDQPAPADVPVATVEKPAPQPVDRVLLRAVQLHRTLLALKKL</sequence>
<keyword evidence="2" id="KW-0732">Signal</keyword>
<evidence type="ECO:0000313" key="4">
    <source>
        <dbReference type="Proteomes" id="UP000217265"/>
    </source>
</evidence>
<feature type="signal peptide" evidence="2">
    <location>
        <begin position="1"/>
        <end position="33"/>
    </location>
</feature>
<keyword evidence="4" id="KW-1185">Reference proteome</keyword>
<feature type="region of interest" description="Disordered" evidence="1">
    <location>
        <begin position="181"/>
        <end position="222"/>
    </location>
</feature>
<evidence type="ECO:0000256" key="2">
    <source>
        <dbReference type="SAM" id="SignalP"/>
    </source>
</evidence>
<evidence type="ECO:0000256" key="1">
    <source>
        <dbReference type="SAM" id="MobiDB-lite"/>
    </source>
</evidence>
<protein>
    <submittedName>
        <fullName evidence="3">Uncharacterized protein</fullName>
    </submittedName>
</protein>
<dbReference type="KEGG" id="vbh:CMV30_04020"/>
<organism evidence="3 4">
    <name type="scientific">Nibricoccus aquaticus</name>
    <dbReference type="NCBI Taxonomy" id="2576891"/>
    <lineage>
        <taxon>Bacteria</taxon>
        <taxon>Pseudomonadati</taxon>
        <taxon>Verrucomicrobiota</taxon>
        <taxon>Opitutia</taxon>
        <taxon>Opitutales</taxon>
        <taxon>Opitutaceae</taxon>
        <taxon>Nibricoccus</taxon>
    </lineage>
</organism>
<dbReference type="InterPro" id="IPR006311">
    <property type="entry name" value="TAT_signal"/>
</dbReference>
<name>A0A290Q4G7_9BACT</name>
<dbReference type="Proteomes" id="UP000217265">
    <property type="component" value="Chromosome"/>
</dbReference>
<proteinExistence type="predicted"/>
<accession>A0A290Q4G7</accession>
<dbReference type="PROSITE" id="PS51318">
    <property type="entry name" value="TAT"/>
    <property type="match status" value="1"/>
</dbReference>
<dbReference type="AlphaFoldDB" id="A0A290Q4G7"/>
<dbReference type="OrthoDB" id="199489at2"/>
<evidence type="ECO:0000313" key="3">
    <source>
        <dbReference type="EMBL" id="ATC63187.1"/>
    </source>
</evidence>
<gene>
    <name evidence="3" type="ORF">CMV30_04020</name>
</gene>
<dbReference type="EMBL" id="CP023344">
    <property type="protein sequence ID" value="ATC63187.1"/>
    <property type="molecule type" value="Genomic_DNA"/>
</dbReference>
<dbReference type="RefSeq" id="WP_096054819.1">
    <property type="nucleotide sequence ID" value="NZ_CP023344.1"/>
</dbReference>
<feature type="chain" id="PRO_5013013382" evidence="2">
    <location>
        <begin position="34"/>
        <end position="246"/>
    </location>
</feature>